<accession>W4KHK2</accession>
<dbReference type="EMBL" id="KI925455">
    <property type="protein sequence ID" value="ETW85199.1"/>
    <property type="molecule type" value="Genomic_DNA"/>
</dbReference>
<evidence type="ECO:0000313" key="3">
    <source>
        <dbReference type="Proteomes" id="UP000030671"/>
    </source>
</evidence>
<dbReference type="RefSeq" id="XP_009542072.1">
    <property type="nucleotide sequence ID" value="XM_009543777.1"/>
</dbReference>
<evidence type="ECO:0000313" key="2">
    <source>
        <dbReference type="EMBL" id="ETW85199.1"/>
    </source>
</evidence>
<protein>
    <submittedName>
        <fullName evidence="2">Uncharacterized protein</fullName>
    </submittedName>
</protein>
<keyword evidence="1" id="KW-0472">Membrane</keyword>
<dbReference type="KEGG" id="hir:HETIRDRAFT_311137"/>
<reference evidence="2 3" key="1">
    <citation type="journal article" date="2012" name="New Phytol.">
        <title>Insight into trade-off between wood decay and parasitism from the genome of a fungal forest pathogen.</title>
        <authorList>
            <person name="Olson A."/>
            <person name="Aerts A."/>
            <person name="Asiegbu F."/>
            <person name="Belbahri L."/>
            <person name="Bouzid O."/>
            <person name="Broberg A."/>
            <person name="Canback B."/>
            <person name="Coutinho P.M."/>
            <person name="Cullen D."/>
            <person name="Dalman K."/>
            <person name="Deflorio G."/>
            <person name="van Diepen L.T."/>
            <person name="Dunand C."/>
            <person name="Duplessis S."/>
            <person name="Durling M."/>
            <person name="Gonthier P."/>
            <person name="Grimwood J."/>
            <person name="Fossdal C.G."/>
            <person name="Hansson D."/>
            <person name="Henrissat B."/>
            <person name="Hietala A."/>
            <person name="Himmelstrand K."/>
            <person name="Hoffmeister D."/>
            <person name="Hogberg N."/>
            <person name="James T.Y."/>
            <person name="Karlsson M."/>
            <person name="Kohler A."/>
            <person name="Kues U."/>
            <person name="Lee Y.H."/>
            <person name="Lin Y.C."/>
            <person name="Lind M."/>
            <person name="Lindquist E."/>
            <person name="Lombard V."/>
            <person name="Lucas S."/>
            <person name="Lunden K."/>
            <person name="Morin E."/>
            <person name="Murat C."/>
            <person name="Park J."/>
            <person name="Raffaello T."/>
            <person name="Rouze P."/>
            <person name="Salamov A."/>
            <person name="Schmutz J."/>
            <person name="Solheim H."/>
            <person name="Stahlberg J."/>
            <person name="Velez H."/>
            <person name="de Vries R.P."/>
            <person name="Wiebenga A."/>
            <person name="Woodward S."/>
            <person name="Yakovlev I."/>
            <person name="Garbelotto M."/>
            <person name="Martin F."/>
            <person name="Grigoriev I.V."/>
            <person name="Stenlid J."/>
        </authorList>
    </citation>
    <scope>NUCLEOTIDE SEQUENCE [LARGE SCALE GENOMIC DNA]</scope>
    <source>
        <strain evidence="2 3">TC 32-1</strain>
    </source>
</reference>
<name>W4KHK2_HETIT</name>
<dbReference type="GeneID" id="20669840"/>
<dbReference type="AlphaFoldDB" id="W4KHK2"/>
<dbReference type="HOGENOM" id="CLU_169134_0_0_1"/>
<feature type="transmembrane region" description="Helical" evidence="1">
    <location>
        <begin position="62"/>
        <end position="82"/>
    </location>
</feature>
<dbReference type="Proteomes" id="UP000030671">
    <property type="component" value="Unassembled WGS sequence"/>
</dbReference>
<organism evidence="2 3">
    <name type="scientific">Heterobasidion irregulare (strain TC 32-1)</name>
    <dbReference type="NCBI Taxonomy" id="747525"/>
    <lineage>
        <taxon>Eukaryota</taxon>
        <taxon>Fungi</taxon>
        <taxon>Dikarya</taxon>
        <taxon>Basidiomycota</taxon>
        <taxon>Agaricomycotina</taxon>
        <taxon>Agaricomycetes</taxon>
        <taxon>Russulales</taxon>
        <taxon>Bondarzewiaceae</taxon>
        <taxon>Heterobasidion</taxon>
        <taxon>Heterobasidion annosum species complex</taxon>
    </lineage>
</organism>
<dbReference type="InParanoid" id="W4KHK2"/>
<evidence type="ECO:0000256" key="1">
    <source>
        <dbReference type="SAM" id="Phobius"/>
    </source>
</evidence>
<keyword evidence="3" id="KW-1185">Reference proteome</keyword>
<keyword evidence="1" id="KW-0812">Transmembrane</keyword>
<sequence length="94" mass="10757">MGEAMSVMEVDTTVVENEADIFARYTLAMPLFVRLLFHPQFSHAITQNFLLVTLPRNDGPSILFTALTALHQMTYAGFFVHLNDMLSILRLRKR</sequence>
<keyword evidence="1" id="KW-1133">Transmembrane helix</keyword>
<proteinExistence type="predicted"/>
<gene>
    <name evidence="2" type="ORF">HETIRDRAFT_311137</name>
</gene>